<evidence type="ECO:0000256" key="2">
    <source>
        <dbReference type="ARBA" id="ARBA00023315"/>
    </source>
</evidence>
<dbReference type="InterPro" id="IPR016181">
    <property type="entry name" value="Acyl_CoA_acyltransferase"/>
</dbReference>
<evidence type="ECO:0000313" key="5">
    <source>
        <dbReference type="Proteomes" id="UP000295087"/>
    </source>
</evidence>
<dbReference type="PANTHER" id="PTHR43877">
    <property type="entry name" value="AMINOALKYLPHOSPHONATE N-ACETYLTRANSFERASE-RELATED-RELATED"/>
    <property type="match status" value="1"/>
</dbReference>
<organism evidence="4 5">
    <name type="scientific">Nocardia ignorata</name>
    <dbReference type="NCBI Taxonomy" id="145285"/>
    <lineage>
        <taxon>Bacteria</taxon>
        <taxon>Bacillati</taxon>
        <taxon>Actinomycetota</taxon>
        <taxon>Actinomycetes</taxon>
        <taxon>Mycobacteriales</taxon>
        <taxon>Nocardiaceae</taxon>
        <taxon>Nocardia</taxon>
    </lineage>
</organism>
<dbReference type="PANTHER" id="PTHR43877:SF1">
    <property type="entry name" value="ACETYLTRANSFERASE"/>
    <property type="match status" value="1"/>
</dbReference>
<evidence type="ECO:0000256" key="1">
    <source>
        <dbReference type="ARBA" id="ARBA00022679"/>
    </source>
</evidence>
<dbReference type="GO" id="GO:0016747">
    <property type="term" value="F:acyltransferase activity, transferring groups other than amino-acyl groups"/>
    <property type="evidence" value="ECO:0007669"/>
    <property type="project" value="InterPro"/>
</dbReference>
<dbReference type="InterPro" id="IPR050832">
    <property type="entry name" value="Bact_Acetyltransf"/>
</dbReference>
<sequence length="273" mass="30240">MVRIDITGDAARFLPEAENFLRRDALRNTVIASSVVNQINGNFSGTRFVAVRDEDVVGLAQCTDDGRVYLGDLPATSIPAVVDTLVEHIENLRSVEGSSAEVDAFLAHWSAAHRGTHRLDYTTRLYRLETLHVPEVPGVARQATANDVELCLAWFADFDREIGAVRALDEERALRLIGRGWWWLWEVDGAPRSFVARQTGVFGWARIGPVYTPTAWRGNGYASALTAAVSAAIRAEGADVCLFTDLDNPTSNKIYEGIGFRPVRDFLNYELSR</sequence>
<name>A0A4R6PTQ4_NOCIG</name>
<dbReference type="InterPro" id="IPR000182">
    <property type="entry name" value="GNAT_dom"/>
</dbReference>
<comment type="caution">
    <text evidence="4">The sequence shown here is derived from an EMBL/GenBank/DDBJ whole genome shotgun (WGS) entry which is preliminary data.</text>
</comment>
<evidence type="ECO:0000259" key="3">
    <source>
        <dbReference type="PROSITE" id="PS51186"/>
    </source>
</evidence>
<keyword evidence="2" id="KW-0012">Acyltransferase</keyword>
<dbReference type="Proteomes" id="UP000295087">
    <property type="component" value="Unassembled WGS sequence"/>
</dbReference>
<evidence type="ECO:0000313" key="4">
    <source>
        <dbReference type="EMBL" id="TDP42261.1"/>
    </source>
</evidence>
<dbReference type="Gene3D" id="3.40.630.30">
    <property type="match status" value="1"/>
</dbReference>
<keyword evidence="1" id="KW-0808">Transferase</keyword>
<gene>
    <name evidence="4" type="ORF">DFR75_1011371</name>
</gene>
<accession>A0A4R6PTQ4</accession>
<dbReference type="PROSITE" id="PS51186">
    <property type="entry name" value="GNAT"/>
    <property type="match status" value="1"/>
</dbReference>
<dbReference type="InterPro" id="IPR013653">
    <property type="entry name" value="GCN5-like_dom"/>
</dbReference>
<feature type="domain" description="N-acetyltransferase" evidence="3">
    <location>
        <begin position="138"/>
        <end position="273"/>
    </location>
</feature>
<dbReference type="SUPFAM" id="SSF55729">
    <property type="entry name" value="Acyl-CoA N-acyltransferases (Nat)"/>
    <property type="match status" value="1"/>
</dbReference>
<dbReference type="EMBL" id="SNXK01000001">
    <property type="protein sequence ID" value="TDP42261.1"/>
    <property type="molecule type" value="Genomic_DNA"/>
</dbReference>
<proteinExistence type="predicted"/>
<protein>
    <submittedName>
        <fullName evidence="4">FR47-like protein</fullName>
    </submittedName>
</protein>
<reference evidence="4 5" key="1">
    <citation type="submission" date="2019-03" db="EMBL/GenBank/DDBJ databases">
        <title>Genomic Encyclopedia of Type Strains, Phase IV (KMG-IV): sequencing the most valuable type-strain genomes for metagenomic binning, comparative biology and taxonomic classification.</title>
        <authorList>
            <person name="Goeker M."/>
        </authorList>
    </citation>
    <scope>NUCLEOTIDE SEQUENCE [LARGE SCALE GENOMIC DNA]</scope>
    <source>
        <strain evidence="4 5">DSM 44496</strain>
    </source>
</reference>
<keyword evidence="5" id="KW-1185">Reference proteome</keyword>
<dbReference type="Pfam" id="PF08445">
    <property type="entry name" value="FR47"/>
    <property type="match status" value="1"/>
</dbReference>
<dbReference type="AlphaFoldDB" id="A0A4R6PTQ4"/>